<reference evidence="2" key="1">
    <citation type="submission" date="2021-04" db="EMBL/GenBank/DDBJ databases">
        <authorList>
            <person name="Hartkoorn R.C."/>
            <person name="Beaudoing E."/>
            <person name="Hot D."/>
        </authorList>
    </citation>
    <scope>NUCLEOTIDE SEQUENCE</scope>
    <source>
        <strain evidence="2">NRRL B-16292</strain>
    </source>
</reference>
<accession>A0ABY5VWP0</accession>
<dbReference type="SUPFAM" id="SSF51556">
    <property type="entry name" value="Metallo-dependent hydrolases"/>
    <property type="match status" value="1"/>
</dbReference>
<dbReference type="Gene3D" id="3.20.20.140">
    <property type="entry name" value="Metal-dependent hydrolases"/>
    <property type="match status" value="1"/>
</dbReference>
<proteinExistence type="predicted"/>
<evidence type="ECO:0000313" key="2">
    <source>
        <dbReference type="EMBL" id="UWP81590.1"/>
    </source>
</evidence>
<name>A0ABY5VWP0_9ACTN</name>
<reference evidence="2" key="2">
    <citation type="submission" date="2022-09" db="EMBL/GenBank/DDBJ databases">
        <title>Biosynthetic gene clusters of Dactylosporangioum fulvum.</title>
        <authorList>
            <person name="Caradec T."/>
        </authorList>
    </citation>
    <scope>NUCLEOTIDE SEQUENCE</scope>
    <source>
        <strain evidence="2">NRRL B-16292</strain>
    </source>
</reference>
<dbReference type="Pfam" id="PF07969">
    <property type="entry name" value="Amidohydro_3"/>
    <property type="match status" value="1"/>
</dbReference>
<evidence type="ECO:0000259" key="1">
    <source>
        <dbReference type="Pfam" id="PF07969"/>
    </source>
</evidence>
<dbReference type="EMBL" id="CP073720">
    <property type="protein sequence ID" value="UWP81590.1"/>
    <property type="molecule type" value="Genomic_DNA"/>
</dbReference>
<protein>
    <submittedName>
        <fullName evidence="2">Amidohydrolase family protein</fullName>
    </submittedName>
</protein>
<dbReference type="PANTHER" id="PTHR22642">
    <property type="entry name" value="IMIDAZOLONEPROPIONASE"/>
    <property type="match status" value="1"/>
</dbReference>
<dbReference type="RefSeq" id="WP_259859357.1">
    <property type="nucleotide sequence ID" value="NZ_BAAAST010000034.1"/>
</dbReference>
<feature type="domain" description="Amidohydrolase 3" evidence="1">
    <location>
        <begin position="22"/>
        <end position="94"/>
    </location>
</feature>
<gene>
    <name evidence="2" type="ORF">Dfulv_41810</name>
</gene>
<dbReference type="PANTHER" id="PTHR22642:SF2">
    <property type="entry name" value="PROTEIN LONG AFTER FAR-RED 3"/>
    <property type="match status" value="1"/>
</dbReference>
<organism evidence="2 3">
    <name type="scientific">Dactylosporangium fulvum</name>
    <dbReference type="NCBI Taxonomy" id="53359"/>
    <lineage>
        <taxon>Bacteria</taxon>
        <taxon>Bacillati</taxon>
        <taxon>Actinomycetota</taxon>
        <taxon>Actinomycetes</taxon>
        <taxon>Micromonosporales</taxon>
        <taxon>Micromonosporaceae</taxon>
        <taxon>Dactylosporangium</taxon>
    </lineage>
</organism>
<sequence length="114" mass="11720">MAQPSFLHDLGAELTMLPLPGPLKLIPMRMLLDAGALVAASSDYPVGTLSPLVGIQAAVTRRVTGGAVVHREEGLTVERTLEAYTREAAVALGGGGAGGRAACRRGCGPCRTRP</sequence>
<keyword evidence="3" id="KW-1185">Reference proteome</keyword>
<dbReference type="InterPro" id="IPR013108">
    <property type="entry name" value="Amidohydro_3"/>
</dbReference>
<dbReference type="InterPro" id="IPR032466">
    <property type="entry name" value="Metal_Hydrolase"/>
</dbReference>
<evidence type="ECO:0000313" key="3">
    <source>
        <dbReference type="Proteomes" id="UP001059617"/>
    </source>
</evidence>
<dbReference type="Proteomes" id="UP001059617">
    <property type="component" value="Chromosome"/>
</dbReference>